<evidence type="ECO:0000256" key="5">
    <source>
        <dbReference type="ARBA" id="ARBA00023043"/>
    </source>
</evidence>
<evidence type="ECO:0000256" key="2">
    <source>
        <dbReference type="ARBA" id="ARBA00008267"/>
    </source>
</evidence>
<comment type="subcellular location">
    <subcellularLocation>
        <location evidence="1">Nucleus</location>
    </subcellularLocation>
</comment>
<evidence type="ECO:0000256" key="4">
    <source>
        <dbReference type="ARBA" id="ARBA00023015"/>
    </source>
</evidence>
<evidence type="ECO:0000313" key="13">
    <source>
        <dbReference type="Proteomes" id="UP001159641"/>
    </source>
</evidence>
<gene>
    <name evidence="12" type="ORF">J1605_000727</name>
</gene>
<reference evidence="12 13" key="1">
    <citation type="submission" date="2022-11" db="EMBL/GenBank/DDBJ databases">
        <title>Whole genome sequence of Eschrichtius robustus ER-17-0199.</title>
        <authorList>
            <person name="Bruniche-Olsen A."/>
            <person name="Black A.N."/>
            <person name="Fields C.J."/>
            <person name="Walden K."/>
            <person name="Dewoody J.A."/>
        </authorList>
    </citation>
    <scope>NUCLEOTIDE SEQUENCE [LARGE SCALE GENOMIC DNA]</scope>
    <source>
        <strain evidence="12">ER-17-0199</strain>
        <tissue evidence="12">Blubber</tissue>
    </source>
</reference>
<evidence type="ECO:0000259" key="11">
    <source>
        <dbReference type="Pfam" id="PF01833"/>
    </source>
</evidence>
<dbReference type="Pfam" id="PF01833">
    <property type="entry name" value="TIG"/>
    <property type="match status" value="1"/>
</dbReference>
<dbReference type="GO" id="GO:0003690">
    <property type="term" value="F:double-stranded DNA binding"/>
    <property type="evidence" value="ECO:0007669"/>
    <property type="project" value="TreeGrafter"/>
</dbReference>
<evidence type="ECO:0000256" key="8">
    <source>
        <dbReference type="ARBA" id="ARBA00023242"/>
    </source>
</evidence>
<dbReference type="InterPro" id="IPR002909">
    <property type="entry name" value="IPT_dom"/>
</dbReference>
<accession>A0AB34GMM0</accession>
<organism evidence="12 13">
    <name type="scientific">Eschrichtius robustus</name>
    <name type="common">California gray whale</name>
    <name type="synonym">Eschrichtius gibbosus</name>
    <dbReference type="NCBI Taxonomy" id="9764"/>
    <lineage>
        <taxon>Eukaryota</taxon>
        <taxon>Metazoa</taxon>
        <taxon>Chordata</taxon>
        <taxon>Craniata</taxon>
        <taxon>Vertebrata</taxon>
        <taxon>Euteleostomi</taxon>
        <taxon>Mammalia</taxon>
        <taxon>Eutheria</taxon>
        <taxon>Laurasiatheria</taxon>
        <taxon>Artiodactyla</taxon>
        <taxon>Whippomorpha</taxon>
        <taxon>Cetacea</taxon>
        <taxon>Mysticeti</taxon>
        <taxon>Eschrichtiidae</taxon>
        <taxon>Eschrichtius</taxon>
    </lineage>
</organism>
<keyword evidence="6" id="KW-0010">Activator</keyword>
<keyword evidence="5" id="KW-0040">ANK repeat</keyword>
<name>A0AB34GMM0_ESCRO</name>
<dbReference type="EMBL" id="JAIQCJ010002152">
    <property type="protein sequence ID" value="KAJ8780684.1"/>
    <property type="molecule type" value="Genomic_DNA"/>
</dbReference>
<feature type="domain" description="IPT/TIG" evidence="11">
    <location>
        <begin position="35"/>
        <end position="104"/>
    </location>
</feature>
<keyword evidence="3" id="KW-0677">Repeat</keyword>
<proteinExistence type="inferred from homology"/>
<dbReference type="AlphaFoldDB" id="A0AB34GMM0"/>
<sequence length="387" mass="40442">MPKASPGPGLLPGALCGASIASPVSRPGSLQSTDGPGGVKVLITGPWQEASNNYSCLFDQISVPASLIQPGVLRCYCPAHDTGLVTLQVAFNNQIISNSVVFEYKARALPTLPSSQHDWLSLDGKNSARVTLPGPKGEGHLGTLCARVQVSPREDRLVPTLNLGLSLGQTPAPAVTGCLAAALATEPSELFPEVALGQRASAPWQGLPGSTRLALAATLAEAEASRRCGDDLQDVTEKGRVTRGSRSGNPVSVLQNKWEREQGTLQSPGSPSVTRSLHQGALRDAGTSQCRTCLEDGALQKAKSSQAVPCLRAQETSAVPREAQRAGGTRRLPAGEDAMIEIMGKGSHLNCFMTSTPLSPRPRRTPAPQRPPLPGLGALSCIGLQLK</sequence>
<dbReference type="FunFam" id="2.60.40.10:FF:000089">
    <property type="entry name" value="calmodulin-binding transcription activator 2 isoform X1"/>
    <property type="match status" value="1"/>
</dbReference>
<keyword evidence="8" id="KW-0539">Nucleus</keyword>
<comment type="similarity">
    <text evidence="2">Belongs to the CAMTA family.</text>
</comment>
<dbReference type="GO" id="GO:0003712">
    <property type="term" value="F:transcription coregulator activity"/>
    <property type="evidence" value="ECO:0007669"/>
    <property type="project" value="TreeGrafter"/>
</dbReference>
<evidence type="ECO:0000256" key="7">
    <source>
        <dbReference type="ARBA" id="ARBA00023163"/>
    </source>
</evidence>
<dbReference type="Proteomes" id="UP001159641">
    <property type="component" value="Unassembled WGS sequence"/>
</dbReference>
<protein>
    <recommendedName>
        <fullName evidence="11">IPT/TIG domain-containing protein</fullName>
    </recommendedName>
</protein>
<evidence type="ECO:0000256" key="9">
    <source>
        <dbReference type="ARBA" id="ARBA00029480"/>
    </source>
</evidence>
<feature type="compositionally biased region" description="Polar residues" evidence="10">
    <location>
        <begin position="263"/>
        <end position="277"/>
    </location>
</feature>
<evidence type="ECO:0000256" key="6">
    <source>
        <dbReference type="ARBA" id="ARBA00023159"/>
    </source>
</evidence>
<comment type="caution">
    <text evidence="12">The sequence shown here is derived from an EMBL/GenBank/DDBJ whole genome shotgun (WGS) entry which is preliminary data.</text>
</comment>
<evidence type="ECO:0000256" key="10">
    <source>
        <dbReference type="SAM" id="MobiDB-lite"/>
    </source>
</evidence>
<evidence type="ECO:0000313" key="12">
    <source>
        <dbReference type="EMBL" id="KAJ8780684.1"/>
    </source>
</evidence>
<dbReference type="GO" id="GO:0006357">
    <property type="term" value="P:regulation of transcription by RNA polymerase II"/>
    <property type="evidence" value="ECO:0007669"/>
    <property type="project" value="TreeGrafter"/>
</dbReference>
<dbReference type="InterPro" id="IPR013783">
    <property type="entry name" value="Ig-like_fold"/>
</dbReference>
<dbReference type="PANTHER" id="PTHR23335">
    <property type="entry name" value="CALMODULIN-BINDING TRANSCRIPTION ACTIVATOR CAMTA"/>
    <property type="match status" value="1"/>
</dbReference>
<evidence type="ECO:0000256" key="3">
    <source>
        <dbReference type="ARBA" id="ARBA00022737"/>
    </source>
</evidence>
<dbReference type="PANTHER" id="PTHR23335:SF11">
    <property type="entry name" value="CALMODULIN-BINDING TRANSCRIPTION ACTIVATOR 1"/>
    <property type="match status" value="1"/>
</dbReference>
<keyword evidence="13" id="KW-1185">Reference proteome</keyword>
<feature type="region of interest" description="Disordered" evidence="10">
    <location>
        <begin position="236"/>
        <end position="280"/>
    </location>
</feature>
<evidence type="ECO:0000256" key="1">
    <source>
        <dbReference type="ARBA" id="ARBA00004123"/>
    </source>
</evidence>
<dbReference type="GO" id="GO:0005634">
    <property type="term" value="C:nucleus"/>
    <property type="evidence" value="ECO:0007669"/>
    <property type="project" value="UniProtKB-SubCell"/>
</dbReference>
<keyword evidence="4" id="KW-0805">Transcription regulation</keyword>
<keyword evidence="7" id="KW-0804">Transcription</keyword>
<dbReference type="InterPro" id="IPR014756">
    <property type="entry name" value="Ig_E-set"/>
</dbReference>
<feature type="compositionally biased region" description="Polar residues" evidence="10">
    <location>
        <begin position="244"/>
        <end position="255"/>
    </location>
</feature>
<dbReference type="Gene3D" id="2.60.40.10">
    <property type="entry name" value="Immunoglobulins"/>
    <property type="match status" value="1"/>
</dbReference>
<dbReference type="SUPFAM" id="SSF81296">
    <property type="entry name" value="E set domains"/>
    <property type="match status" value="1"/>
</dbReference>
<comment type="subunit">
    <text evidence="9">May interact with calmodulin.</text>
</comment>